<feature type="transmembrane region" description="Helical" evidence="6">
    <location>
        <begin position="437"/>
        <end position="455"/>
    </location>
</feature>
<dbReference type="InterPro" id="IPR011701">
    <property type="entry name" value="MFS"/>
</dbReference>
<dbReference type="Pfam" id="PF07690">
    <property type="entry name" value="MFS_1"/>
    <property type="match status" value="1"/>
</dbReference>
<feature type="transmembrane region" description="Helical" evidence="6">
    <location>
        <begin position="354"/>
        <end position="376"/>
    </location>
</feature>
<dbReference type="PRINTS" id="PR01036">
    <property type="entry name" value="TCRTETB"/>
</dbReference>
<feature type="transmembrane region" description="Helical" evidence="6">
    <location>
        <begin position="327"/>
        <end position="348"/>
    </location>
</feature>
<feature type="transmembrane region" description="Helical" evidence="6">
    <location>
        <begin position="265"/>
        <end position="289"/>
    </location>
</feature>
<dbReference type="GO" id="GO:0005886">
    <property type="term" value="C:plasma membrane"/>
    <property type="evidence" value="ECO:0007669"/>
    <property type="project" value="UniProtKB-SubCell"/>
</dbReference>
<feature type="transmembrane region" description="Helical" evidence="6">
    <location>
        <begin position="295"/>
        <end position="315"/>
    </location>
</feature>
<dbReference type="InterPro" id="IPR036259">
    <property type="entry name" value="MFS_trans_sf"/>
</dbReference>
<feature type="transmembrane region" description="Helical" evidence="6">
    <location>
        <begin position="166"/>
        <end position="186"/>
    </location>
</feature>
<protein>
    <submittedName>
        <fullName evidence="8">MFS transporter</fullName>
    </submittedName>
</protein>
<keyword evidence="5 6" id="KW-0472">Membrane</keyword>
<comment type="subcellular location">
    <subcellularLocation>
        <location evidence="1">Cell membrane</location>
        <topology evidence="1">Multi-pass membrane protein</topology>
    </subcellularLocation>
</comment>
<feature type="transmembrane region" description="Helical" evidence="6">
    <location>
        <begin position="133"/>
        <end position="154"/>
    </location>
</feature>
<evidence type="ECO:0000256" key="4">
    <source>
        <dbReference type="ARBA" id="ARBA00022989"/>
    </source>
</evidence>
<evidence type="ECO:0000256" key="3">
    <source>
        <dbReference type="ARBA" id="ARBA00022692"/>
    </source>
</evidence>
<gene>
    <name evidence="8" type="ORF">H9875_00650</name>
</gene>
<reference evidence="8" key="1">
    <citation type="journal article" date="2021" name="PeerJ">
        <title>Extensive microbial diversity within the chicken gut microbiome revealed by metagenomics and culture.</title>
        <authorList>
            <person name="Gilroy R."/>
            <person name="Ravi A."/>
            <person name="Getino M."/>
            <person name="Pursley I."/>
            <person name="Horton D.L."/>
            <person name="Alikhan N.F."/>
            <person name="Baker D."/>
            <person name="Gharbi K."/>
            <person name="Hall N."/>
            <person name="Watson M."/>
            <person name="Adriaenssens E.M."/>
            <person name="Foster-Nyarko E."/>
            <person name="Jarju S."/>
            <person name="Secka A."/>
            <person name="Antonio M."/>
            <person name="Oren A."/>
            <person name="Chaudhuri R.R."/>
            <person name="La Ragione R."/>
            <person name="Hildebrand F."/>
            <person name="Pallen M.J."/>
        </authorList>
    </citation>
    <scope>NUCLEOTIDE SEQUENCE</scope>
    <source>
        <strain evidence="8">CHK173-259</strain>
    </source>
</reference>
<dbReference type="SUPFAM" id="SSF103473">
    <property type="entry name" value="MFS general substrate transporter"/>
    <property type="match status" value="1"/>
</dbReference>
<dbReference type="InterPro" id="IPR020846">
    <property type="entry name" value="MFS_dom"/>
</dbReference>
<comment type="caution">
    <text evidence="8">The sequence shown here is derived from an EMBL/GenBank/DDBJ whole genome shotgun (WGS) entry which is preliminary data.</text>
</comment>
<organism evidence="8 9">
    <name type="scientific">Candidatus Levilactobacillus faecigallinarum</name>
    <dbReference type="NCBI Taxonomy" id="2838638"/>
    <lineage>
        <taxon>Bacteria</taxon>
        <taxon>Bacillati</taxon>
        <taxon>Bacillota</taxon>
        <taxon>Bacilli</taxon>
        <taxon>Lactobacillales</taxon>
        <taxon>Lactobacillaceae</taxon>
        <taxon>Levilactobacillus</taxon>
    </lineage>
</organism>
<dbReference type="GO" id="GO:0022857">
    <property type="term" value="F:transmembrane transporter activity"/>
    <property type="evidence" value="ECO:0007669"/>
    <property type="project" value="InterPro"/>
</dbReference>
<feature type="transmembrane region" description="Helical" evidence="6">
    <location>
        <begin position="50"/>
        <end position="70"/>
    </location>
</feature>
<dbReference type="PROSITE" id="PS50850">
    <property type="entry name" value="MFS"/>
    <property type="match status" value="1"/>
</dbReference>
<dbReference type="AlphaFoldDB" id="A0A9D1QQV7"/>
<evidence type="ECO:0000256" key="5">
    <source>
        <dbReference type="ARBA" id="ARBA00023136"/>
    </source>
</evidence>
<dbReference type="PANTHER" id="PTHR42718:SF9">
    <property type="entry name" value="MAJOR FACILITATOR SUPERFAMILY MULTIDRUG TRANSPORTER MFSC"/>
    <property type="match status" value="1"/>
</dbReference>
<evidence type="ECO:0000256" key="2">
    <source>
        <dbReference type="ARBA" id="ARBA00022448"/>
    </source>
</evidence>
<evidence type="ECO:0000256" key="6">
    <source>
        <dbReference type="SAM" id="Phobius"/>
    </source>
</evidence>
<proteinExistence type="predicted"/>
<name>A0A9D1QQV7_9LACO</name>
<keyword evidence="4 6" id="KW-1133">Transmembrane helix</keyword>
<feature type="domain" description="Major facilitator superfamily (MFS) profile" evidence="7">
    <location>
        <begin position="12"/>
        <end position="459"/>
    </location>
</feature>
<feature type="transmembrane region" description="Helical" evidence="6">
    <location>
        <begin position="107"/>
        <end position="126"/>
    </location>
</feature>
<dbReference type="Gene3D" id="1.20.1720.10">
    <property type="entry name" value="Multidrug resistance protein D"/>
    <property type="match status" value="1"/>
</dbReference>
<feature type="transmembrane region" description="Helical" evidence="6">
    <location>
        <begin position="82"/>
        <end position="101"/>
    </location>
</feature>
<accession>A0A9D1QQV7</accession>
<keyword evidence="3 6" id="KW-0812">Transmembrane</keyword>
<feature type="transmembrane region" description="Helical" evidence="6">
    <location>
        <begin position="198"/>
        <end position="220"/>
    </location>
</feature>
<feature type="transmembrane region" description="Helical" evidence="6">
    <location>
        <begin position="226"/>
        <end position="245"/>
    </location>
</feature>
<feature type="transmembrane region" description="Helical" evidence="6">
    <location>
        <begin position="397"/>
        <end position="417"/>
    </location>
</feature>
<dbReference type="EMBL" id="DXGJ01000007">
    <property type="protein sequence ID" value="HIW71109.1"/>
    <property type="molecule type" value="Genomic_DNA"/>
</dbReference>
<reference evidence="8" key="2">
    <citation type="submission" date="2021-04" db="EMBL/GenBank/DDBJ databases">
        <authorList>
            <person name="Gilroy R."/>
        </authorList>
    </citation>
    <scope>NUCLEOTIDE SEQUENCE</scope>
    <source>
        <strain evidence="8">CHK173-259</strain>
    </source>
</reference>
<dbReference type="Proteomes" id="UP000886822">
    <property type="component" value="Unassembled WGS sequence"/>
</dbReference>
<evidence type="ECO:0000259" key="7">
    <source>
        <dbReference type="PROSITE" id="PS50850"/>
    </source>
</evidence>
<evidence type="ECO:0000256" key="1">
    <source>
        <dbReference type="ARBA" id="ARBA00004651"/>
    </source>
</evidence>
<dbReference type="PANTHER" id="PTHR42718">
    <property type="entry name" value="MAJOR FACILITATOR SUPERFAMILY MULTIDRUG TRANSPORTER MFSC"/>
    <property type="match status" value="1"/>
</dbReference>
<dbReference type="Gene3D" id="1.20.1250.20">
    <property type="entry name" value="MFS general substrate transporter like domains"/>
    <property type="match status" value="1"/>
</dbReference>
<keyword evidence="2" id="KW-0813">Transport</keyword>
<sequence length="464" mass="49886">MQTKLQPRTWGAIFSVALLSLLGIMTETSMNVTYPELSRLFHISLDTTQWITTAYLLMVTIMMGTTAYLLKRYQPQRLQFIAVIAFMVGDVLCAVAPSFGLLLLGRLVQATATGLATPILFHIIFTQVPRAKLGMMTGLAGMIISLAPALGPTYGGWISSTMSWRMIFWFLLPFGLVSLVGGQIFIRGQVAEHVKPFSLTSFIALALAMTTWIFALSVIGKQGLSLKFWGLLVVALVLFGLFVWLNQRGDAQLVNLAIFQHRAVVWDALSYFGLQFLNIGISVVIPVYAQYVLGANALVAGAILLPGTLVGAAISPIAGHLADQHGFALPVGIGSGLLVAGAGLFLAFQSHLSAGLLAGFFLVLRSGFNFSFSNAISNATTNVPISDATDISSVFNMVQQLAGATGVVFLTSLMAIFQNRGQGSLAARTYQGGHVDFWIMMVLAILLAVIALLNYSQQRKVVKA</sequence>
<evidence type="ECO:0000313" key="9">
    <source>
        <dbReference type="Proteomes" id="UP000886822"/>
    </source>
</evidence>
<evidence type="ECO:0000313" key="8">
    <source>
        <dbReference type="EMBL" id="HIW71109.1"/>
    </source>
</evidence>